<name>A0ACC3TRG4_9ASCO</name>
<proteinExistence type="predicted"/>
<organism evidence="1 2">
    <name type="scientific">Lipomyces orientalis</name>
    <dbReference type="NCBI Taxonomy" id="1233043"/>
    <lineage>
        <taxon>Eukaryota</taxon>
        <taxon>Fungi</taxon>
        <taxon>Dikarya</taxon>
        <taxon>Ascomycota</taxon>
        <taxon>Saccharomycotina</taxon>
        <taxon>Lipomycetes</taxon>
        <taxon>Lipomycetales</taxon>
        <taxon>Lipomycetaceae</taxon>
        <taxon>Lipomyces</taxon>
    </lineage>
</organism>
<reference evidence="2" key="1">
    <citation type="journal article" date="2024" name="Front. Bioeng. Biotechnol.">
        <title>Genome-scale model development and genomic sequencing of the oleaginous clade Lipomyces.</title>
        <authorList>
            <person name="Czajka J.J."/>
            <person name="Han Y."/>
            <person name="Kim J."/>
            <person name="Mondo S.J."/>
            <person name="Hofstad B.A."/>
            <person name="Robles A."/>
            <person name="Haridas S."/>
            <person name="Riley R."/>
            <person name="LaButti K."/>
            <person name="Pangilinan J."/>
            <person name="Andreopoulos W."/>
            <person name="Lipzen A."/>
            <person name="Yan J."/>
            <person name="Wang M."/>
            <person name="Ng V."/>
            <person name="Grigoriev I.V."/>
            <person name="Spatafora J.W."/>
            <person name="Magnuson J.K."/>
            <person name="Baker S.E."/>
            <person name="Pomraning K.R."/>
        </authorList>
    </citation>
    <scope>NUCLEOTIDE SEQUENCE [LARGE SCALE GENOMIC DNA]</scope>
    <source>
        <strain evidence="2">CBS 10300</strain>
    </source>
</reference>
<dbReference type="EMBL" id="MU970061">
    <property type="protein sequence ID" value="KAK9323457.1"/>
    <property type="molecule type" value="Genomic_DNA"/>
</dbReference>
<sequence>MSTIYAIHISQVELQSSLFDHSELQPPRYICSSSLISCPRPLHDMATFTDSFLLLLAMLYTSSFGLVIFGGSFNIVAAFQLLASSAIARLQKRSLLFSCSFSFSFSLSFSFSSCSFSSLLASSDLRLPELPYRKYLAISHGPSKYLSAALYDAIMAQYYIPQIFDNKFPYAAQVKTIKSLYLVVTENAAPDSLIRTNNPSISCLSSAINCRRFMMYISTTVELLVLAPWLIAYRSRMSAATNVEIFLNWYYIWCFTPTAHRPPMPAVVEKYLIELAYAAVPPMLTMQRPVVPATIERKWGPRHCASLQLTATSDRISSHNVRFFDQVLVHCYDPDEPLLLTPNPAPRAINTGGWNLMKTFKKKSTTVGSTAEMPLTAASTHKKQSKMHRFKLLIAAAKATARQTRRKMMEKLGKKKKNTLTVEEAVIALRNLEIPSLRTRAEHDTVDATANN</sequence>
<evidence type="ECO:0000313" key="2">
    <source>
        <dbReference type="Proteomes" id="UP001489719"/>
    </source>
</evidence>
<keyword evidence="2" id="KW-1185">Reference proteome</keyword>
<evidence type="ECO:0000313" key="1">
    <source>
        <dbReference type="EMBL" id="KAK9323457.1"/>
    </source>
</evidence>
<dbReference type="Proteomes" id="UP001489719">
    <property type="component" value="Unassembled WGS sequence"/>
</dbReference>
<protein>
    <submittedName>
        <fullName evidence="1">Uncharacterized protein</fullName>
    </submittedName>
</protein>
<gene>
    <name evidence="1" type="ORF">V1517DRAFT_345325</name>
</gene>
<accession>A0ACC3TRG4</accession>
<comment type="caution">
    <text evidence="1">The sequence shown here is derived from an EMBL/GenBank/DDBJ whole genome shotgun (WGS) entry which is preliminary data.</text>
</comment>